<proteinExistence type="predicted"/>
<keyword evidence="3" id="KW-1185">Reference proteome</keyword>
<protein>
    <submittedName>
        <fullName evidence="2">DsrE family protein</fullName>
    </submittedName>
</protein>
<evidence type="ECO:0000256" key="1">
    <source>
        <dbReference type="SAM" id="SignalP"/>
    </source>
</evidence>
<dbReference type="Gene3D" id="3.40.1260.10">
    <property type="entry name" value="DsrEFH-like"/>
    <property type="match status" value="1"/>
</dbReference>
<dbReference type="InterPro" id="IPR003787">
    <property type="entry name" value="Sulphur_relay_DsrE/F-like"/>
</dbReference>
<feature type="chain" id="PRO_5022069478" evidence="1">
    <location>
        <begin position="23"/>
        <end position="182"/>
    </location>
</feature>
<dbReference type="SUPFAM" id="SSF75169">
    <property type="entry name" value="DsrEFH-like"/>
    <property type="match status" value="1"/>
</dbReference>
<dbReference type="RefSeq" id="WP_142788014.1">
    <property type="nucleotide sequence ID" value="NZ_VHJK01000001.1"/>
</dbReference>
<name>A0A547PC78_9SPHN</name>
<gene>
    <name evidence="2" type="ORF">FGU71_07590</name>
</gene>
<feature type="signal peptide" evidence="1">
    <location>
        <begin position="1"/>
        <end position="22"/>
    </location>
</feature>
<dbReference type="Pfam" id="PF02635">
    <property type="entry name" value="DsrE"/>
    <property type="match status" value="1"/>
</dbReference>
<reference evidence="2 3" key="1">
    <citation type="submission" date="2019-06" db="EMBL/GenBank/DDBJ databases">
        <title>Erythrobacter insulae sp. nov., isolated from a tidal flat.</title>
        <authorList>
            <person name="Yoon J.-H."/>
        </authorList>
    </citation>
    <scope>NUCLEOTIDE SEQUENCE [LARGE SCALE GENOMIC DNA]</scope>
    <source>
        <strain evidence="2 3">JBTF-M21</strain>
    </source>
</reference>
<sequence length="182" mass="19478">MKTMKFILAMISVCAAPLAAQQADMSAFKTGPVFEEFGPHAPVEGVESFPDGTEFAVAFDVAKKADDGARNRGFESAARFINMHVAAGVDAEDIRIVVVVHGTAVLDLITDKARGAREMGPNASAAMVSEMLEKGVLFVICGQSASVYQVKREHLIDGVDMDLSAMTVHAELQQQGYTLNPF</sequence>
<dbReference type="OrthoDB" id="7206705at2"/>
<keyword evidence="1" id="KW-0732">Signal</keyword>
<evidence type="ECO:0000313" key="2">
    <source>
        <dbReference type="EMBL" id="TRD11741.1"/>
    </source>
</evidence>
<dbReference type="InterPro" id="IPR027396">
    <property type="entry name" value="DsrEFH-like"/>
</dbReference>
<accession>A0A547PC78</accession>
<evidence type="ECO:0000313" key="3">
    <source>
        <dbReference type="Proteomes" id="UP000316343"/>
    </source>
</evidence>
<dbReference type="EMBL" id="VHJK01000001">
    <property type="protein sequence ID" value="TRD11741.1"/>
    <property type="molecule type" value="Genomic_DNA"/>
</dbReference>
<dbReference type="PANTHER" id="PTHR37691:SF1">
    <property type="entry name" value="BLR3518 PROTEIN"/>
    <property type="match status" value="1"/>
</dbReference>
<organism evidence="2 3">
    <name type="scientific">Erythrobacter insulae</name>
    <dbReference type="NCBI Taxonomy" id="2584124"/>
    <lineage>
        <taxon>Bacteria</taxon>
        <taxon>Pseudomonadati</taxon>
        <taxon>Pseudomonadota</taxon>
        <taxon>Alphaproteobacteria</taxon>
        <taxon>Sphingomonadales</taxon>
        <taxon>Erythrobacteraceae</taxon>
        <taxon>Erythrobacter/Porphyrobacter group</taxon>
        <taxon>Erythrobacter</taxon>
    </lineage>
</organism>
<dbReference type="Proteomes" id="UP000316343">
    <property type="component" value="Unassembled WGS sequence"/>
</dbReference>
<comment type="caution">
    <text evidence="2">The sequence shown here is derived from an EMBL/GenBank/DDBJ whole genome shotgun (WGS) entry which is preliminary data.</text>
</comment>
<dbReference type="PANTHER" id="PTHR37691">
    <property type="entry name" value="BLR3518 PROTEIN"/>
    <property type="match status" value="1"/>
</dbReference>
<dbReference type="AlphaFoldDB" id="A0A547PC78"/>